<protein>
    <submittedName>
        <fullName evidence="2">Thioredoxin domain-containing protein</fullName>
    </submittedName>
</protein>
<name>A0A0K8PKZ1_STRAJ</name>
<dbReference type="InterPro" id="IPR008928">
    <property type="entry name" value="6-hairpin_glycosidase_sf"/>
</dbReference>
<organism evidence="2 3">
    <name type="scientific">Streptomyces azureus</name>
    <dbReference type="NCBI Taxonomy" id="146537"/>
    <lineage>
        <taxon>Bacteria</taxon>
        <taxon>Bacillati</taxon>
        <taxon>Actinomycetota</taxon>
        <taxon>Actinomycetes</taxon>
        <taxon>Kitasatosporales</taxon>
        <taxon>Streptomycetaceae</taxon>
        <taxon>Streptomyces</taxon>
    </lineage>
</organism>
<accession>A0A0K8PKZ1</accession>
<sequence>MKDGTRAGTTLLGMAGEAVRELPRPSFSAAATTLPGDMPTDQPGRYPLDLRPMTAGSMLDHERVVVTRAATGETYRNPVSASLYALAQHTDALAAARHPATGDERSPGVQALLTQAGWLRASQDSNGGWRYPVPVPRYGVRPGWYSAMAQGLAVSVMLRGYATTGQRSFLDASEGAVELMLRPLDAGGCSHYDHLGRPFPEECPSDPVSHILNGAVFALFGLCELSRHRSGTVHERVADRLRDSLAAFDLGYWTRYDLRHTAPASFAYHCLHVALLTAAGEVLADPRWPAVAIAWDRYTRSPASRLRAAAGKGRFVLKERRARS</sequence>
<dbReference type="InterPro" id="IPR039721">
    <property type="entry name" value="C5-epimerase"/>
</dbReference>
<dbReference type="OrthoDB" id="5241829at2"/>
<dbReference type="Proteomes" id="UP000053859">
    <property type="component" value="Unassembled WGS sequence"/>
</dbReference>
<evidence type="ECO:0000313" key="3">
    <source>
        <dbReference type="Proteomes" id="UP000053859"/>
    </source>
</evidence>
<dbReference type="GO" id="GO:0047464">
    <property type="term" value="F:heparosan-N-sulfate-glucuronate 5-epimerase activity"/>
    <property type="evidence" value="ECO:0007669"/>
    <property type="project" value="InterPro"/>
</dbReference>
<evidence type="ECO:0000259" key="1">
    <source>
        <dbReference type="Pfam" id="PF06662"/>
    </source>
</evidence>
<dbReference type="PANTHER" id="PTHR13174">
    <property type="entry name" value="D-GLUCURONYL C5-EPIMERASE"/>
    <property type="match status" value="1"/>
</dbReference>
<feature type="domain" description="D-glucuronyl C5-epimerase C-terminal" evidence="1">
    <location>
        <begin position="123"/>
        <end position="291"/>
    </location>
</feature>
<keyword evidence="3" id="KW-1185">Reference proteome</keyword>
<dbReference type="GO" id="GO:0005975">
    <property type="term" value="P:carbohydrate metabolic process"/>
    <property type="evidence" value="ECO:0007669"/>
    <property type="project" value="InterPro"/>
</dbReference>
<dbReference type="RefSeq" id="WP_059417997.1">
    <property type="nucleotide sequence ID" value="NZ_DF968264.1"/>
</dbReference>
<dbReference type="EMBL" id="DF968264">
    <property type="protein sequence ID" value="GAP48562.1"/>
    <property type="molecule type" value="Genomic_DNA"/>
</dbReference>
<proteinExistence type="predicted"/>
<dbReference type="Pfam" id="PF06662">
    <property type="entry name" value="C5-epim_C"/>
    <property type="match status" value="1"/>
</dbReference>
<evidence type="ECO:0000313" key="2">
    <source>
        <dbReference type="EMBL" id="GAP48562.1"/>
    </source>
</evidence>
<dbReference type="GO" id="GO:0015012">
    <property type="term" value="P:heparan sulfate proteoglycan biosynthetic process"/>
    <property type="evidence" value="ECO:0007669"/>
    <property type="project" value="InterPro"/>
</dbReference>
<dbReference type="PANTHER" id="PTHR13174:SF3">
    <property type="entry name" value="D-GLUCURONYL C5-EPIMERASE"/>
    <property type="match status" value="1"/>
</dbReference>
<reference evidence="2" key="1">
    <citation type="journal article" date="2015" name="Genome Announc.">
        <title>Draft Genome Sequence of Thiostrepton-Producing Streptomyces azureus ATCC 14921.</title>
        <authorList>
            <person name="Sakihara K."/>
            <person name="Maeda J."/>
            <person name="Tashiro K."/>
            <person name="Fujino Y."/>
            <person name="Kuhara S."/>
            <person name="Ohshima T."/>
            <person name="Ogata S."/>
            <person name="Doi K."/>
        </authorList>
    </citation>
    <scope>NUCLEOTIDE SEQUENCE [LARGE SCALE GENOMIC DNA]</scope>
    <source>
        <strain evidence="2">ATCC14921</strain>
    </source>
</reference>
<dbReference type="PATRIC" id="fig|146537.3.peg.3589"/>
<dbReference type="AlphaFoldDB" id="A0A0K8PKZ1"/>
<gene>
    <name evidence="2" type="ORF">SAZU_3388</name>
</gene>
<dbReference type="SUPFAM" id="SSF48208">
    <property type="entry name" value="Six-hairpin glycosidases"/>
    <property type="match status" value="1"/>
</dbReference>
<dbReference type="InterPro" id="IPR010598">
    <property type="entry name" value="C5-epim_C"/>
</dbReference>